<keyword evidence="3" id="KW-0479">Metal-binding</keyword>
<organism evidence="7 8">
    <name type="scientific">Actinoalloteichus caeruleus DSM 43889</name>
    <dbReference type="NCBI Taxonomy" id="1120930"/>
    <lineage>
        <taxon>Bacteria</taxon>
        <taxon>Bacillati</taxon>
        <taxon>Actinomycetota</taxon>
        <taxon>Actinomycetes</taxon>
        <taxon>Pseudonocardiales</taxon>
        <taxon>Pseudonocardiaceae</taxon>
        <taxon>Actinoalloteichus</taxon>
        <taxon>Actinoalloteichus cyanogriseus</taxon>
    </lineage>
</organism>
<dbReference type="RefSeq" id="WP_026420607.1">
    <property type="nucleotide sequence ID" value="NZ_AUBJ02000001.1"/>
</dbReference>
<evidence type="ECO:0000313" key="7">
    <source>
        <dbReference type="EMBL" id="MCP2330212.1"/>
    </source>
</evidence>
<keyword evidence="5" id="KW-0408">Iron</keyword>
<dbReference type="Gene3D" id="3.10.180.10">
    <property type="entry name" value="2,3-Dihydroxybiphenyl 1,2-Dioxygenase, domain 1"/>
    <property type="match status" value="2"/>
</dbReference>
<evidence type="ECO:0000256" key="4">
    <source>
        <dbReference type="ARBA" id="ARBA00022737"/>
    </source>
</evidence>
<keyword evidence="7" id="KW-0223">Dioxygenase</keyword>
<dbReference type="PIRSF" id="PIRSF009283">
    <property type="entry name" value="HPP_dOase"/>
    <property type="match status" value="1"/>
</dbReference>
<dbReference type="EMBL" id="AUBJ02000001">
    <property type="protein sequence ID" value="MCP2330212.1"/>
    <property type="molecule type" value="Genomic_DNA"/>
</dbReference>
<dbReference type="PROSITE" id="PS51819">
    <property type="entry name" value="VOC"/>
    <property type="match status" value="2"/>
</dbReference>
<dbReference type="SUPFAM" id="SSF54593">
    <property type="entry name" value="Glyoxalase/Bleomycin resistance protein/Dihydroxybiphenyl dioxygenase"/>
    <property type="match status" value="1"/>
</dbReference>
<comment type="similarity">
    <text evidence="2">Belongs to the 4HPPD family.</text>
</comment>
<dbReference type="NCBIfam" id="TIGR01263">
    <property type="entry name" value="4HPPD"/>
    <property type="match status" value="1"/>
</dbReference>
<dbReference type="CDD" id="cd07250">
    <property type="entry name" value="HPPD_C_like"/>
    <property type="match status" value="1"/>
</dbReference>
<evidence type="ECO:0000256" key="3">
    <source>
        <dbReference type="ARBA" id="ARBA00022723"/>
    </source>
</evidence>
<accession>A0ABT1JCJ5</accession>
<reference evidence="7 8" key="1">
    <citation type="submission" date="2022-06" db="EMBL/GenBank/DDBJ databases">
        <title>Genomic Encyclopedia of Type Strains, Phase I: the one thousand microbial genomes (KMG-I) project.</title>
        <authorList>
            <person name="Kyrpides N."/>
        </authorList>
    </citation>
    <scope>NUCLEOTIDE SEQUENCE [LARGE SCALE GENOMIC DNA]</scope>
    <source>
        <strain evidence="7 8">DSM 43889</strain>
    </source>
</reference>
<dbReference type="PANTHER" id="PTHR11959:SF1">
    <property type="entry name" value="4-HYDROXYPHENYLPYRUVATE DIOXYGENASE"/>
    <property type="match status" value="1"/>
</dbReference>
<dbReference type="InterPro" id="IPR004360">
    <property type="entry name" value="Glyas_Fos-R_dOase_dom"/>
</dbReference>
<keyword evidence="4" id="KW-0677">Repeat</keyword>
<keyword evidence="7" id="KW-0560">Oxidoreductase</keyword>
<feature type="domain" description="VOC" evidence="6">
    <location>
        <begin position="13"/>
        <end position="136"/>
    </location>
</feature>
<proteinExistence type="inferred from homology"/>
<dbReference type="GO" id="GO:0051213">
    <property type="term" value="F:dioxygenase activity"/>
    <property type="evidence" value="ECO:0007669"/>
    <property type="project" value="UniProtKB-KW"/>
</dbReference>
<protein>
    <submittedName>
        <fullName evidence="7">4-hydroxyphenylpyruvate dioxygenase</fullName>
    </submittedName>
</protein>
<evidence type="ECO:0000256" key="1">
    <source>
        <dbReference type="ARBA" id="ARBA00001962"/>
    </source>
</evidence>
<evidence type="ECO:0000256" key="2">
    <source>
        <dbReference type="ARBA" id="ARBA00005877"/>
    </source>
</evidence>
<dbReference type="PANTHER" id="PTHR11959">
    <property type="entry name" value="4-HYDROXYPHENYLPYRUVATE DIOXYGENASE"/>
    <property type="match status" value="1"/>
</dbReference>
<dbReference type="CDD" id="cd08342">
    <property type="entry name" value="HPPD_N_like"/>
    <property type="match status" value="1"/>
</dbReference>
<dbReference type="Pfam" id="PF00903">
    <property type="entry name" value="Glyoxalase"/>
    <property type="match status" value="1"/>
</dbReference>
<dbReference type="InterPro" id="IPR041735">
    <property type="entry name" value="4OHPhenylPyrv_dOase_C"/>
</dbReference>
<dbReference type="Proteomes" id="UP000791080">
    <property type="component" value="Unassembled WGS sequence"/>
</dbReference>
<name>A0ABT1JCJ5_ACTCY</name>
<dbReference type="InterPro" id="IPR041736">
    <property type="entry name" value="4OHPhenylPyrv_dOase_N"/>
</dbReference>
<evidence type="ECO:0000313" key="8">
    <source>
        <dbReference type="Proteomes" id="UP000791080"/>
    </source>
</evidence>
<dbReference type="InterPro" id="IPR029068">
    <property type="entry name" value="Glyas_Bleomycin-R_OHBP_Dase"/>
</dbReference>
<comment type="cofactor">
    <cofactor evidence="1">
        <name>Fe cation</name>
        <dbReference type="ChEBI" id="CHEBI:24875"/>
    </cofactor>
</comment>
<dbReference type="InterPro" id="IPR005956">
    <property type="entry name" value="4OHPhenylPyrv_dOase"/>
</dbReference>
<evidence type="ECO:0000256" key="5">
    <source>
        <dbReference type="ARBA" id="ARBA00023004"/>
    </source>
</evidence>
<feature type="domain" description="VOC" evidence="6">
    <location>
        <begin position="157"/>
        <end position="308"/>
    </location>
</feature>
<comment type="caution">
    <text evidence="7">The sequence shown here is derived from an EMBL/GenBank/DDBJ whole genome shotgun (WGS) entry which is preliminary data.</text>
</comment>
<evidence type="ECO:0000259" key="6">
    <source>
        <dbReference type="PROSITE" id="PS51819"/>
    </source>
</evidence>
<sequence>MATEREGAFEDMSLDHVVFHVGDAHQAAAELVDRYGLAVLDASEDTSARSVVVGGGGDISLVFTEAVTEDHPAAAYVRAHGDGVADIALGVRDVRAAYDEAVRRGARPVSAPSEDGGRVVATIMGFGDVTHTFVPRGSAAAAAGGADPAPAETGVYALDHFAVCVEPGQLAATVRFYEDVLDFRMTFEEQIVVGAQSMNSQVVQSTSNAVTLTIIEPDTSRNPGQIDDFLKRHGGSGVQHIAFVTDHITDSIRQLRDRGVEFLTTPAAYYEALTDRIALTRYPVAELGELHILVDEDQGGKLYQIFTRSTHPRGTFFMEVIERAGARTFGSGNIKALYAAVEAELSRQPR</sequence>
<dbReference type="InterPro" id="IPR037523">
    <property type="entry name" value="VOC_core"/>
</dbReference>
<gene>
    <name evidence="7" type="ORF">G443_000482</name>
</gene>
<dbReference type="Pfam" id="PF13669">
    <property type="entry name" value="Glyoxalase_4"/>
    <property type="match status" value="1"/>
</dbReference>
<keyword evidence="8" id="KW-1185">Reference proteome</keyword>